<evidence type="ECO:0000313" key="2">
    <source>
        <dbReference type="EMBL" id="OLQ00734.1"/>
    </source>
</evidence>
<proteinExistence type="predicted"/>
<reference evidence="2 3" key="1">
    <citation type="submission" date="2016-02" db="EMBL/GenBank/DDBJ databases">
        <title>Genome analysis of coral dinoflagellate symbionts highlights evolutionary adaptations to a symbiotic lifestyle.</title>
        <authorList>
            <person name="Aranda M."/>
            <person name="Li Y."/>
            <person name="Liew Y.J."/>
            <person name="Baumgarten S."/>
            <person name="Simakov O."/>
            <person name="Wilson M."/>
            <person name="Piel J."/>
            <person name="Ashoor H."/>
            <person name="Bougouffa S."/>
            <person name="Bajic V.B."/>
            <person name="Ryu T."/>
            <person name="Ravasi T."/>
            <person name="Bayer T."/>
            <person name="Micklem G."/>
            <person name="Kim H."/>
            <person name="Bhak J."/>
            <person name="Lajeunesse T.C."/>
            <person name="Voolstra C.R."/>
        </authorList>
    </citation>
    <scope>NUCLEOTIDE SEQUENCE [LARGE SCALE GENOMIC DNA]</scope>
    <source>
        <strain evidence="2 3">CCMP2467</strain>
    </source>
</reference>
<dbReference type="EMBL" id="LSRX01000318">
    <property type="protein sequence ID" value="OLQ00734.1"/>
    <property type="molecule type" value="Genomic_DNA"/>
</dbReference>
<evidence type="ECO:0000313" key="3">
    <source>
        <dbReference type="Proteomes" id="UP000186817"/>
    </source>
</evidence>
<comment type="caution">
    <text evidence="2">The sequence shown here is derived from an EMBL/GenBank/DDBJ whole genome shotgun (WGS) entry which is preliminary data.</text>
</comment>
<feature type="region of interest" description="Disordered" evidence="1">
    <location>
        <begin position="220"/>
        <end position="246"/>
    </location>
</feature>
<dbReference type="OrthoDB" id="446605at2759"/>
<name>A0A1Q9DZW7_SYMMI</name>
<gene>
    <name evidence="2" type="ORF">AK812_SmicGene16593</name>
</gene>
<keyword evidence="3" id="KW-1185">Reference proteome</keyword>
<evidence type="ECO:0000256" key="1">
    <source>
        <dbReference type="SAM" id="MobiDB-lite"/>
    </source>
</evidence>
<dbReference type="AlphaFoldDB" id="A0A1Q9DZW7"/>
<accession>A0A1Q9DZW7</accession>
<organism evidence="2 3">
    <name type="scientific">Symbiodinium microadriaticum</name>
    <name type="common">Dinoflagellate</name>
    <name type="synonym">Zooxanthella microadriatica</name>
    <dbReference type="NCBI Taxonomy" id="2951"/>
    <lineage>
        <taxon>Eukaryota</taxon>
        <taxon>Sar</taxon>
        <taxon>Alveolata</taxon>
        <taxon>Dinophyceae</taxon>
        <taxon>Suessiales</taxon>
        <taxon>Symbiodiniaceae</taxon>
        <taxon>Symbiodinium</taxon>
    </lineage>
</organism>
<dbReference type="Proteomes" id="UP000186817">
    <property type="component" value="Unassembled WGS sequence"/>
</dbReference>
<protein>
    <submittedName>
        <fullName evidence="2">Uncharacterized protein</fullName>
    </submittedName>
</protein>
<feature type="compositionally biased region" description="Pro residues" evidence="1">
    <location>
        <begin position="220"/>
        <end position="232"/>
    </location>
</feature>
<sequence>MSLQVGLDVGQKEKVLSFGRPVVAIEMNWSTSGYLPGVEVVGFMTPDDGKIKKQNRRMRMYDRFSEWERHLPESVASNQSNVHTSPSRIGAFEVHVVQGAWYPELCPGQLQPGEKHQGGAVVLYILHRLCQGHFQAKAGEVPSSTLDQASLDSQHALLHSKLWSRRWPALRALLIQIGILTIGPPPAVAPVPPEVLKIQVEMPTRLEELSAEPLEFDPIPLPDLPEVPPAPHEPSIGGAPQSPQRPEFSENELLIRWALARLACSASDPGALDAELGADTDDDLVDGFDFRKKKAHKVRWSLERLQLHSGHLPVDKEVFVGVPLISREIDLVEVNMCNRLFKPTVLRPWDSSTGELHCLIFRENGHVVYGSRPLLDSPSARFLLDATKTQEQLYARLQLLLTPCEDAVAWEGADIDRRADRSAVTTVHVKLECTVAFAGQWSMSSVALQAEIAPSVALGMGLWKREELKQVGDLVFAPAKMFRGILPIASFAKLVPYLTVKGMLHSNQSVTGLLMPPDCIKTKESRVPAHDCTAIGLNMRKSSAHAMKPPGLTPSMVAAVFMRIACVRDSSCRQNLLDRWKVILEECKEHTKRGLNALAFGQDCPANYGWSVVGQGADELLCRCGGGSHQLNITSVTNILKPLGYSEGVFRSHVGKTRSKYVQRNMIELVNGFLKEHGGRKPENLEELQEQYESKMEMERRRLKAEYEQACKYRKQVEAIRKDIQAKMDVMRGHQRRLTHRQQELCQAFRKAVEKGWEEAFVDHVLSLAELVPGFRHQERGSVEEADDAIQAALGLNEERRQAWENWRQRWSDVPEVLKTVAQAEPQVSAEVTATMEESARSAASALRSDFATKIRREHSGLSHGVEPG</sequence>